<evidence type="ECO:0008006" key="3">
    <source>
        <dbReference type="Google" id="ProtNLM"/>
    </source>
</evidence>
<organism evidence="1 2">
    <name type="scientific">Sulfobacillus benefaciens</name>
    <dbReference type="NCBI Taxonomy" id="453960"/>
    <lineage>
        <taxon>Bacteria</taxon>
        <taxon>Bacillati</taxon>
        <taxon>Bacillota</taxon>
        <taxon>Clostridia</taxon>
        <taxon>Eubacteriales</taxon>
        <taxon>Clostridiales Family XVII. Incertae Sedis</taxon>
        <taxon>Sulfobacillus</taxon>
    </lineage>
</organism>
<protein>
    <recommendedName>
        <fullName evidence="3">General stress protein 17M-like domain-containing protein</fullName>
    </recommendedName>
</protein>
<dbReference type="AlphaFoldDB" id="A0A2T2XB43"/>
<dbReference type="Proteomes" id="UP000242699">
    <property type="component" value="Unassembled WGS sequence"/>
</dbReference>
<comment type="caution">
    <text evidence="1">The sequence shown here is derived from an EMBL/GenBank/DDBJ whole genome shotgun (WGS) entry which is preliminary data.</text>
</comment>
<sequence>MEERNILAFFRTLEEAEKCQQKLRDRGFDVVQIDSVAADMGTQVPSHSPLVDWGRYGYDVGRLDDKWTASGALVEHGLSVGVWILTAVVPPEDQDDASKIIQASGGQF</sequence>
<proteinExistence type="predicted"/>
<gene>
    <name evidence="1" type="ORF">C7B43_00445</name>
</gene>
<accession>A0A2T2XB43</accession>
<evidence type="ECO:0000313" key="2">
    <source>
        <dbReference type="Proteomes" id="UP000242699"/>
    </source>
</evidence>
<evidence type="ECO:0000313" key="1">
    <source>
        <dbReference type="EMBL" id="PSR31731.1"/>
    </source>
</evidence>
<dbReference type="EMBL" id="PXYT01000001">
    <property type="protein sequence ID" value="PSR31731.1"/>
    <property type="molecule type" value="Genomic_DNA"/>
</dbReference>
<name>A0A2T2XB43_9FIRM</name>
<reference evidence="1 2" key="1">
    <citation type="journal article" date="2014" name="BMC Genomics">
        <title>Comparison of environmental and isolate Sulfobacillus genomes reveals diverse carbon, sulfur, nitrogen, and hydrogen metabolisms.</title>
        <authorList>
            <person name="Justice N.B."/>
            <person name="Norman A."/>
            <person name="Brown C.T."/>
            <person name="Singh A."/>
            <person name="Thomas B.C."/>
            <person name="Banfield J.F."/>
        </authorList>
    </citation>
    <scope>NUCLEOTIDE SEQUENCE [LARGE SCALE GENOMIC DNA]</scope>
    <source>
        <strain evidence="1">AMDSBA1</strain>
    </source>
</reference>